<keyword evidence="2" id="KW-1185">Reference proteome</keyword>
<sequence>MASLDEARDALAVNRLLRDPRYDVLLRDLLRFVPKLDFLAMTNVVCSLQLLDHKYYALFSRMLHPLMQQPGPEVGTLLRCMEAYCWAGYYEQNHFFRRFAQVLAESLDALDAPQLVQGAVLFSNAAEYQEAFFTAADQRLRADQSSAVLAELSARELGLTAQAFTAHDELLTRVAELLEVRAMEMDPVDLVRCLRAFHRSVLHFPRAIEAGLAACSAPLYRAWLLRKPSDQLEPVHVAELLESSAARTKRNRQWLFRWKYLAEHVDAIPERACIQVVFAMCTTGQVAHHSRLLRFIFRKIGAGTAWEKQRVRVFQIWISQLLQFPWLDVRLKRRTLDSALRAWLLQRGGYGVPHPEEVREVSEELAAPWISKAQHGTAR</sequence>
<evidence type="ECO:0000313" key="1">
    <source>
        <dbReference type="EMBL" id="CAK9052402.1"/>
    </source>
</evidence>
<reference evidence="1 2" key="1">
    <citation type="submission" date="2024-02" db="EMBL/GenBank/DDBJ databases">
        <authorList>
            <person name="Chen Y."/>
            <person name="Shah S."/>
            <person name="Dougan E. K."/>
            <person name="Thang M."/>
            <person name="Chan C."/>
        </authorList>
    </citation>
    <scope>NUCLEOTIDE SEQUENCE [LARGE SCALE GENOMIC DNA]</scope>
</reference>
<accession>A0ABP0MNJ5</accession>
<protein>
    <recommendedName>
        <fullName evidence="3">Symplekin C-terminal domain-containing protein</fullName>
    </recommendedName>
</protein>
<dbReference type="EMBL" id="CAXAMM010022669">
    <property type="protein sequence ID" value="CAK9052402.1"/>
    <property type="molecule type" value="Genomic_DNA"/>
</dbReference>
<proteinExistence type="predicted"/>
<organism evidence="1 2">
    <name type="scientific">Durusdinium trenchii</name>
    <dbReference type="NCBI Taxonomy" id="1381693"/>
    <lineage>
        <taxon>Eukaryota</taxon>
        <taxon>Sar</taxon>
        <taxon>Alveolata</taxon>
        <taxon>Dinophyceae</taxon>
        <taxon>Suessiales</taxon>
        <taxon>Symbiodiniaceae</taxon>
        <taxon>Durusdinium</taxon>
    </lineage>
</organism>
<name>A0ABP0MNJ5_9DINO</name>
<gene>
    <name evidence="1" type="ORF">SCF082_LOCUS28672</name>
</gene>
<evidence type="ECO:0000313" key="2">
    <source>
        <dbReference type="Proteomes" id="UP001642464"/>
    </source>
</evidence>
<dbReference type="Proteomes" id="UP001642464">
    <property type="component" value="Unassembled WGS sequence"/>
</dbReference>
<comment type="caution">
    <text evidence="1">The sequence shown here is derived from an EMBL/GenBank/DDBJ whole genome shotgun (WGS) entry which is preliminary data.</text>
</comment>
<evidence type="ECO:0008006" key="3">
    <source>
        <dbReference type="Google" id="ProtNLM"/>
    </source>
</evidence>